<feature type="region of interest" description="Disordered" evidence="1">
    <location>
        <begin position="59"/>
        <end position="102"/>
    </location>
</feature>
<feature type="compositionally biased region" description="Basic and acidic residues" evidence="1">
    <location>
        <begin position="59"/>
        <end position="81"/>
    </location>
</feature>
<evidence type="ECO:0000313" key="2">
    <source>
        <dbReference type="EMBL" id="CAG8595682.1"/>
    </source>
</evidence>
<feature type="non-terminal residue" evidence="2">
    <location>
        <position position="102"/>
    </location>
</feature>
<proteinExistence type="predicted"/>
<protein>
    <submittedName>
        <fullName evidence="2">412_t:CDS:1</fullName>
    </submittedName>
</protein>
<comment type="caution">
    <text evidence="2">The sequence shown here is derived from an EMBL/GenBank/DDBJ whole genome shotgun (WGS) entry which is preliminary data.</text>
</comment>
<organism evidence="2 3">
    <name type="scientific">Ambispora gerdemannii</name>
    <dbReference type="NCBI Taxonomy" id="144530"/>
    <lineage>
        <taxon>Eukaryota</taxon>
        <taxon>Fungi</taxon>
        <taxon>Fungi incertae sedis</taxon>
        <taxon>Mucoromycota</taxon>
        <taxon>Glomeromycotina</taxon>
        <taxon>Glomeromycetes</taxon>
        <taxon>Archaeosporales</taxon>
        <taxon>Ambisporaceae</taxon>
        <taxon>Ambispora</taxon>
    </lineage>
</organism>
<evidence type="ECO:0000313" key="3">
    <source>
        <dbReference type="Proteomes" id="UP000789831"/>
    </source>
</evidence>
<keyword evidence="3" id="KW-1185">Reference proteome</keyword>
<dbReference type="EMBL" id="CAJVPL010002002">
    <property type="protein sequence ID" value="CAG8595682.1"/>
    <property type="molecule type" value="Genomic_DNA"/>
</dbReference>
<reference evidence="2" key="1">
    <citation type="submission" date="2021-06" db="EMBL/GenBank/DDBJ databases">
        <authorList>
            <person name="Kallberg Y."/>
            <person name="Tangrot J."/>
            <person name="Rosling A."/>
        </authorList>
    </citation>
    <scope>NUCLEOTIDE SEQUENCE</scope>
    <source>
        <strain evidence="2">MT106</strain>
    </source>
</reference>
<dbReference type="AlphaFoldDB" id="A0A9N9GBZ3"/>
<name>A0A9N9GBZ3_9GLOM</name>
<evidence type="ECO:0000256" key="1">
    <source>
        <dbReference type="SAM" id="MobiDB-lite"/>
    </source>
</evidence>
<feature type="compositionally biased region" description="Polar residues" evidence="1">
    <location>
        <begin position="89"/>
        <end position="102"/>
    </location>
</feature>
<dbReference type="Proteomes" id="UP000789831">
    <property type="component" value="Unassembled WGS sequence"/>
</dbReference>
<accession>A0A9N9GBZ3</accession>
<gene>
    <name evidence="2" type="ORF">AGERDE_LOCUS8838</name>
</gene>
<sequence length="102" mass="11798">MTVLNIITNNIELNEKNENLNSRENENPTNDKIDGLLNKINELNLGTTTNEEIHFHYQDINKKESKENDSKKKTSSVEDSQRYFPLHVSSPSIESECEFTQN</sequence>